<proteinExistence type="predicted"/>
<evidence type="ECO:0000313" key="1">
    <source>
        <dbReference type="EMBL" id="WVZ77097.1"/>
    </source>
</evidence>
<reference evidence="1 2" key="1">
    <citation type="submission" date="2024-02" db="EMBL/GenBank/DDBJ databases">
        <title>High-quality chromosome-scale genome assembly of Pensacola bahiagrass (Paspalum notatum Flugge var. saurae).</title>
        <authorList>
            <person name="Vega J.M."/>
            <person name="Podio M."/>
            <person name="Orjuela J."/>
            <person name="Siena L.A."/>
            <person name="Pessino S.C."/>
            <person name="Combes M.C."/>
            <person name="Mariac C."/>
            <person name="Albertini E."/>
            <person name="Pupilli F."/>
            <person name="Ortiz J.P.A."/>
            <person name="Leblanc O."/>
        </authorList>
    </citation>
    <scope>NUCLEOTIDE SEQUENCE [LARGE SCALE GENOMIC DNA]</scope>
    <source>
        <strain evidence="1">R1</strain>
        <tissue evidence="1">Leaf</tissue>
    </source>
</reference>
<dbReference type="EMBL" id="CP144749">
    <property type="protein sequence ID" value="WVZ77097.1"/>
    <property type="molecule type" value="Genomic_DNA"/>
</dbReference>
<organism evidence="1 2">
    <name type="scientific">Paspalum notatum var. saurae</name>
    <dbReference type="NCBI Taxonomy" id="547442"/>
    <lineage>
        <taxon>Eukaryota</taxon>
        <taxon>Viridiplantae</taxon>
        <taxon>Streptophyta</taxon>
        <taxon>Embryophyta</taxon>
        <taxon>Tracheophyta</taxon>
        <taxon>Spermatophyta</taxon>
        <taxon>Magnoliopsida</taxon>
        <taxon>Liliopsida</taxon>
        <taxon>Poales</taxon>
        <taxon>Poaceae</taxon>
        <taxon>PACMAD clade</taxon>
        <taxon>Panicoideae</taxon>
        <taxon>Andropogonodae</taxon>
        <taxon>Paspaleae</taxon>
        <taxon>Paspalinae</taxon>
        <taxon>Paspalum</taxon>
    </lineage>
</organism>
<protein>
    <submittedName>
        <fullName evidence="1">Uncharacterized protein</fullName>
    </submittedName>
</protein>
<dbReference type="AlphaFoldDB" id="A0AAQ3WWP0"/>
<sequence length="201" mass="21829">SLSVSVGDSKREHLPSKVCKRVPVGTPVARHWNPVVGIGGLDIHGLDRAGSSDIGDKHKVEVVMTRMQTESRADKLLILSSLLPFVHDGDDASTVDTDLLPSRLCHVEVRPWRVAPAALVAGQLIVGWAEVGGGDHDRDAWFAKHGVRPLAVACDLVALPTGNPVIEERCAQRRRSRTIPLRIQIAVPARAACHHRRTSQN</sequence>
<evidence type="ECO:0000313" key="2">
    <source>
        <dbReference type="Proteomes" id="UP001341281"/>
    </source>
</evidence>
<feature type="non-terminal residue" evidence="1">
    <location>
        <position position="201"/>
    </location>
</feature>
<gene>
    <name evidence="1" type="ORF">U9M48_024998</name>
</gene>
<accession>A0AAQ3WWP0</accession>
<name>A0AAQ3WWP0_PASNO</name>
<dbReference type="Proteomes" id="UP001341281">
    <property type="component" value="Chromosome 05"/>
</dbReference>
<keyword evidence="2" id="KW-1185">Reference proteome</keyword>